<dbReference type="Proteomes" id="UP000035963">
    <property type="component" value="Unassembled WGS sequence"/>
</dbReference>
<reference evidence="1 2" key="1">
    <citation type="journal article" date="2015" name="Genome Announc.">
        <title>Draft Genome Sequence of Burkholderia sp. Strain PML1(12), an Ectomycorrhizosphere-Inhabiting Bacterium with Effective Mineral-Weathering Ability.</title>
        <authorList>
            <person name="Uroz S."/>
            <person name="Oger P."/>
        </authorList>
    </citation>
    <scope>NUCLEOTIDE SEQUENCE [LARGE SCALE GENOMIC DNA]</scope>
    <source>
        <strain evidence="2">PML1(12)</strain>
    </source>
</reference>
<protein>
    <submittedName>
        <fullName evidence="1">Uncharacterized protein</fullName>
    </submittedName>
</protein>
<dbReference type="AlphaFoldDB" id="A0A0J1CYT0"/>
<accession>A0A0J1CYT0</accession>
<dbReference type="EMBL" id="AEJF01000086">
    <property type="protein sequence ID" value="KLU25707.1"/>
    <property type="molecule type" value="Genomic_DNA"/>
</dbReference>
<evidence type="ECO:0000313" key="2">
    <source>
        <dbReference type="Proteomes" id="UP000035963"/>
    </source>
</evidence>
<sequence>MSAIAVIEMVKINNRGRPVAAQERMAVNLLRATEPGRPETDDDRLWSTQLGQWTFYKANLVSAHPGGMSQRVLSCFN</sequence>
<proteinExistence type="predicted"/>
<comment type="caution">
    <text evidence="1">The sequence shown here is derived from an EMBL/GenBank/DDBJ whole genome shotgun (WGS) entry which is preliminary data.</text>
</comment>
<name>A0A0J1CYT0_9BURK</name>
<organism evidence="1 2">
    <name type="scientific">Caballeronia mineralivorans PML1(12)</name>
    <dbReference type="NCBI Taxonomy" id="908627"/>
    <lineage>
        <taxon>Bacteria</taxon>
        <taxon>Pseudomonadati</taxon>
        <taxon>Pseudomonadota</taxon>
        <taxon>Betaproteobacteria</taxon>
        <taxon>Burkholderiales</taxon>
        <taxon>Burkholderiaceae</taxon>
        <taxon>Caballeronia</taxon>
    </lineage>
</organism>
<gene>
    <name evidence="1" type="ORF">EOS_13305</name>
</gene>
<evidence type="ECO:0000313" key="1">
    <source>
        <dbReference type="EMBL" id="KLU25707.1"/>
    </source>
</evidence>
<keyword evidence="2" id="KW-1185">Reference proteome</keyword>